<evidence type="ECO:0000313" key="1">
    <source>
        <dbReference type="EMBL" id="PWA87141.1"/>
    </source>
</evidence>
<dbReference type="PANTHER" id="PTHR36617">
    <property type="entry name" value="PROTEIN, PUTATIVE-RELATED"/>
    <property type="match status" value="1"/>
</dbReference>
<organism evidence="1 2">
    <name type="scientific">Artemisia annua</name>
    <name type="common">Sweet wormwood</name>
    <dbReference type="NCBI Taxonomy" id="35608"/>
    <lineage>
        <taxon>Eukaryota</taxon>
        <taxon>Viridiplantae</taxon>
        <taxon>Streptophyta</taxon>
        <taxon>Embryophyta</taxon>
        <taxon>Tracheophyta</taxon>
        <taxon>Spermatophyta</taxon>
        <taxon>Magnoliopsida</taxon>
        <taxon>eudicotyledons</taxon>
        <taxon>Gunneridae</taxon>
        <taxon>Pentapetalae</taxon>
        <taxon>asterids</taxon>
        <taxon>campanulids</taxon>
        <taxon>Asterales</taxon>
        <taxon>Asteraceae</taxon>
        <taxon>Asteroideae</taxon>
        <taxon>Anthemideae</taxon>
        <taxon>Artemisiinae</taxon>
        <taxon>Artemisia</taxon>
    </lineage>
</organism>
<dbReference type="OrthoDB" id="1731747at2759"/>
<keyword evidence="1" id="KW-0695">RNA-directed DNA polymerase</keyword>
<dbReference type="Proteomes" id="UP000245207">
    <property type="component" value="Unassembled WGS sequence"/>
</dbReference>
<keyword evidence="1" id="KW-0808">Transferase</keyword>
<sequence length="218" mass="25285">MHGSTLSNLSPFRFSSWNSIIREIYLLKDRGVDLISHCHIRVGNGLCTQFWNEVWIGDTPLRVLFPRIYALEINKDCSVADKLQYSVTSSLRRTVRGGVEAFQLDLLQKTIESTMLSNMEDRWVWDLNGDGVFRVKDVRTLLDECFLPKAPTATRWVKYVPIKINVFAWKKNKGLSICGVMFVVDFDGFRLEMTFIVNDKMLKWVDLVMLKDECSFED</sequence>
<dbReference type="EMBL" id="PKPP01000943">
    <property type="protein sequence ID" value="PWA87141.1"/>
    <property type="molecule type" value="Genomic_DNA"/>
</dbReference>
<reference evidence="1 2" key="1">
    <citation type="journal article" date="2018" name="Mol. Plant">
        <title>The genome of Artemisia annua provides insight into the evolution of Asteraceae family and artemisinin biosynthesis.</title>
        <authorList>
            <person name="Shen Q."/>
            <person name="Zhang L."/>
            <person name="Liao Z."/>
            <person name="Wang S."/>
            <person name="Yan T."/>
            <person name="Shi P."/>
            <person name="Liu M."/>
            <person name="Fu X."/>
            <person name="Pan Q."/>
            <person name="Wang Y."/>
            <person name="Lv Z."/>
            <person name="Lu X."/>
            <person name="Zhang F."/>
            <person name="Jiang W."/>
            <person name="Ma Y."/>
            <person name="Chen M."/>
            <person name="Hao X."/>
            <person name="Li L."/>
            <person name="Tang Y."/>
            <person name="Lv G."/>
            <person name="Zhou Y."/>
            <person name="Sun X."/>
            <person name="Brodelius P.E."/>
            <person name="Rose J.K.C."/>
            <person name="Tang K."/>
        </authorList>
    </citation>
    <scope>NUCLEOTIDE SEQUENCE [LARGE SCALE GENOMIC DNA]</scope>
    <source>
        <strain evidence="2">cv. Huhao1</strain>
        <tissue evidence="1">Leaf</tissue>
    </source>
</reference>
<dbReference type="PANTHER" id="PTHR36617:SF16">
    <property type="entry name" value="OS04G0516500 PROTEIN"/>
    <property type="match status" value="1"/>
</dbReference>
<gene>
    <name evidence="1" type="ORF">CTI12_AA134440</name>
</gene>
<dbReference type="AlphaFoldDB" id="A0A2U1PN01"/>
<name>A0A2U1PN01_ARTAN</name>
<keyword evidence="1" id="KW-0548">Nucleotidyltransferase</keyword>
<keyword evidence="2" id="KW-1185">Reference proteome</keyword>
<proteinExistence type="predicted"/>
<evidence type="ECO:0000313" key="2">
    <source>
        <dbReference type="Proteomes" id="UP000245207"/>
    </source>
</evidence>
<dbReference type="GO" id="GO:0003964">
    <property type="term" value="F:RNA-directed DNA polymerase activity"/>
    <property type="evidence" value="ECO:0007669"/>
    <property type="project" value="UniProtKB-KW"/>
</dbReference>
<comment type="caution">
    <text evidence="1">The sequence shown here is derived from an EMBL/GenBank/DDBJ whole genome shotgun (WGS) entry which is preliminary data.</text>
</comment>
<protein>
    <submittedName>
        <fullName evidence="1">RNA-directed DNA polymerase, eukaryota, Reverse transcriptase zinc-binding domain protein</fullName>
    </submittedName>
</protein>
<accession>A0A2U1PN01</accession>